<feature type="region of interest" description="Disordered" evidence="1">
    <location>
        <begin position="162"/>
        <end position="201"/>
    </location>
</feature>
<dbReference type="EMBL" id="MIFZ01000332">
    <property type="protein sequence ID" value="OSY49197.1"/>
    <property type="molecule type" value="Genomic_DNA"/>
</dbReference>
<organism evidence="2 3">
    <name type="scientific">Streptomyces fradiae ATCC 10745 = DSM 40063</name>
    <dbReference type="NCBI Taxonomy" id="1319510"/>
    <lineage>
        <taxon>Bacteria</taxon>
        <taxon>Bacillati</taxon>
        <taxon>Actinomycetota</taxon>
        <taxon>Actinomycetes</taxon>
        <taxon>Kitasatosporales</taxon>
        <taxon>Streptomycetaceae</taxon>
        <taxon>Streptomyces</taxon>
    </lineage>
</organism>
<name>A0A1Y2NQ64_STRFR</name>
<dbReference type="AlphaFoldDB" id="A0A1Y2NQ64"/>
<protein>
    <submittedName>
        <fullName evidence="2">Uncharacterized protein</fullName>
    </submittedName>
</protein>
<gene>
    <name evidence="2" type="ORF">BG846_05196</name>
</gene>
<sequence>MPWNRSWPYWSISPLRYSIDPSAGCAPSATQTTANFLPRAKRSSTILTRSSTWKGRSGRQMPCAPPAMPDSRAIHPACRPITSTTITRWCDSAVVFSRSMASVATITAVSKPKVRSVAEMSLSMVLGTPTTGMPASESMRAAVSVPSPPIGMSTSMPYRRCSSAQFSAASRRRARSRRAEPRMVPPRARMPLTAFRSRGRK</sequence>
<dbReference type="Proteomes" id="UP000194318">
    <property type="component" value="Unassembled WGS sequence"/>
</dbReference>
<evidence type="ECO:0000256" key="1">
    <source>
        <dbReference type="SAM" id="MobiDB-lite"/>
    </source>
</evidence>
<comment type="caution">
    <text evidence="2">The sequence shown here is derived from an EMBL/GenBank/DDBJ whole genome shotgun (WGS) entry which is preliminary data.</text>
</comment>
<evidence type="ECO:0000313" key="2">
    <source>
        <dbReference type="EMBL" id="OSY49197.1"/>
    </source>
</evidence>
<evidence type="ECO:0000313" key="3">
    <source>
        <dbReference type="Proteomes" id="UP000194318"/>
    </source>
</evidence>
<proteinExistence type="predicted"/>
<reference evidence="2 3" key="1">
    <citation type="submission" date="2016-09" db="EMBL/GenBank/DDBJ databases">
        <title>Streptomyces fradiae DSM40063, a candidate organism with high potential of specific P450 cytochromes.</title>
        <authorList>
            <person name="Grumaz C."/>
            <person name="Vainshtein Y."/>
            <person name="Kirstahler P."/>
            <person name="Sohn K."/>
        </authorList>
    </citation>
    <scope>NUCLEOTIDE SEQUENCE [LARGE SCALE GENOMIC DNA]</scope>
    <source>
        <strain evidence="2 3">DSM 40063</strain>
    </source>
</reference>
<accession>A0A1Y2NQ64</accession>